<comment type="pathway">
    <text evidence="3">Cofactor biosynthesis; riboflavin biosynthesis; 2-hydroxy-3-oxobutyl phosphate from D-ribulose 5-phosphate: step 1/1.</text>
</comment>
<dbReference type="SUPFAM" id="SSF142695">
    <property type="entry name" value="RibA-like"/>
    <property type="match status" value="1"/>
</dbReference>
<gene>
    <name evidence="9" type="ORF">PSU4_21130</name>
</gene>
<dbReference type="Gene3D" id="3.40.50.10990">
    <property type="entry name" value="GTP cyclohydrolase II"/>
    <property type="match status" value="1"/>
</dbReference>
<dbReference type="PIRSF" id="PIRSF001259">
    <property type="entry name" value="RibA"/>
    <property type="match status" value="1"/>
</dbReference>
<dbReference type="AlphaFoldDB" id="A0A511DED0"/>
<keyword evidence="6" id="KW-0686">Riboflavin biosynthesis</keyword>
<comment type="similarity">
    <text evidence="4">In the N-terminal section; belongs to the DHBP synthase family.</text>
</comment>
<evidence type="ECO:0000256" key="6">
    <source>
        <dbReference type="ARBA" id="ARBA00022619"/>
    </source>
</evidence>
<accession>A0A511DED0</accession>
<dbReference type="EMBL" id="BJVJ01000016">
    <property type="protein sequence ID" value="GEL23159.1"/>
    <property type="molecule type" value="Genomic_DNA"/>
</dbReference>
<evidence type="ECO:0000256" key="4">
    <source>
        <dbReference type="ARBA" id="ARBA00005520"/>
    </source>
</evidence>
<sequence>MSRQSLAVLPATGHDLEPALHAIRRGRPVLLVDDRDPRRECVLVMAAETVTPALVAWTVRRSSGCLSVALTASTCERLRLPRMQPDAAGDRPAFTVTVDASEGVGTGISAADRCRTIRLLAEPHTVASDFTRPGHVMPVATADGGLLGRRCRPEAALDLVRLAGRAPAAVLADLVDAADGACVGGAAGTAFAAAERLPMVTIGTLVSHRRGRAPGLRRLADVACPVVGAPFRAHGYATAPGGRAHVALVLGETRGAEALPVHVHRECPTADLFGSSACGCREHLDAAVRAVTAAGRGVVVYLRAAPGTGPTLRCPAASPASSTDDVDVAAILRDLAPASTRTVDPTRPAFEEMTCPSVAR</sequence>
<evidence type="ECO:0000259" key="8">
    <source>
        <dbReference type="Pfam" id="PF00925"/>
    </source>
</evidence>
<evidence type="ECO:0000313" key="10">
    <source>
        <dbReference type="Proteomes" id="UP000321685"/>
    </source>
</evidence>
<keyword evidence="10" id="KW-1185">Reference proteome</keyword>
<dbReference type="SUPFAM" id="SSF55821">
    <property type="entry name" value="YrdC/RibB"/>
    <property type="match status" value="1"/>
</dbReference>
<dbReference type="GO" id="GO:0003935">
    <property type="term" value="F:GTP cyclohydrolase II activity"/>
    <property type="evidence" value="ECO:0007669"/>
    <property type="project" value="TreeGrafter"/>
</dbReference>
<feature type="domain" description="GTP cyclohydrolase II" evidence="8">
    <location>
        <begin position="224"/>
        <end position="312"/>
    </location>
</feature>
<dbReference type="GO" id="GO:0008686">
    <property type="term" value="F:3,4-dihydroxy-2-butanone-4-phosphate synthase activity"/>
    <property type="evidence" value="ECO:0007669"/>
    <property type="project" value="UniProtKB-EC"/>
</dbReference>
<dbReference type="InterPro" id="IPR000422">
    <property type="entry name" value="DHBP_synthase_RibB"/>
</dbReference>
<organism evidence="9 10">
    <name type="scientific">Pseudonocardia sulfidoxydans NBRC 16205</name>
    <dbReference type="NCBI Taxonomy" id="1223511"/>
    <lineage>
        <taxon>Bacteria</taxon>
        <taxon>Bacillati</taxon>
        <taxon>Actinomycetota</taxon>
        <taxon>Actinomycetes</taxon>
        <taxon>Pseudonocardiales</taxon>
        <taxon>Pseudonocardiaceae</taxon>
        <taxon>Pseudonocardia</taxon>
    </lineage>
</organism>
<dbReference type="UniPathway" id="UPA00275">
    <property type="reaction ID" value="UER00399"/>
</dbReference>
<protein>
    <recommendedName>
        <fullName evidence="5">3,4-dihydroxy-2-butanone-4-phosphate synthase</fullName>
        <ecNumber evidence="5">4.1.99.12</ecNumber>
    </recommendedName>
</protein>
<dbReference type="Gene3D" id="3.90.870.10">
    <property type="entry name" value="DHBP synthase"/>
    <property type="match status" value="1"/>
</dbReference>
<evidence type="ECO:0000256" key="5">
    <source>
        <dbReference type="ARBA" id="ARBA00012153"/>
    </source>
</evidence>
<dbReference type="PANTHER" id="PTHR21327:SF18">
    <property type="entry name" value="3,4-DIHYDROXY-2-BUTANONE 4-PHOSPHATE SYNTHASE"/>
    <property type="match status" value="1"/>
</dbReference>
<evidence type="ECO:0000313" key="9">
    <source>
        <dbReference type="EMBL" id="GEL23159.1"/>
    </source>
</evidence>
<proteinExistence type="inferred from homology"/>
<evidence type="ECO:0000256" key="2">
    <source>
        <dbReference type="ARBA" id="ARBA00002284"/>
    </source>
</evidence>
<comment type="catalytic activity">
    <reaction evidence="1">
        <text>D-ribulose 5-phosphate = (2S)-2-hydroxy-3-oxobutyl phosphate + formate + H(+)</text>
        <dbReference type="Rhea" id="RHEA:18457"/>
        <dbReference type="ChEBI" id="CHEBI:15378"/>
        <dbReference type="ChEBI" id="CHEBI:15740"/>
        <dbReference type="ChEBI" id="CHEBI:58121"/>
        <dbReference type="ChEBI" id="CHEBI:58830"/>
        <dbReference type="EC" id="4.1.99.12"/>
    </reaction>
</comment>
<dbReference type="Proteomes" id="UP000321685">
    <property type="component" value="Unassembled WGS sequence"/>
</dbReference>
<dbReference type="EC" id="4.1.99.12" evidence="5"/>
<dbReference type="GO" id="GO:0009231">
    <property type="term" value="P:riboflavin biosynthetic process"/>
    <property type="evidence" value="ECO:0007669"/>
    <property type="project" value="UniProtKB-UniPathway"/>
</dbReference>
<comment type="function">
    <text evidence="2">Catalyzes the conversion of D-ribulose 5-phosphate to formate and 3,4-dihydroxy-2-butanone 4-phosphate.</text>
</comment>
<name>A0A511DED0_9PSEU</name>
<evidence type="ECO:0000256" key="7">
    <source>
        <dbReference type="ARBA" id="ARBA00022723"/>
    </source>
</evidence>
<dbReference type="InterPro" id="IPR036144">
    <property type="entry name" value="RibA-like_sf"/>
</dbReference>
<dbReference type="InterPro" id="IPR017945">
    <property type="entry name" value="DHBP_synth_RibB-like_a/b_dom"/>
</dbReference>
<evidence type="ECO:0000256" key="1">
    <source>
        <dbReference type="ARBA" id="ARBA00000141"/>
    </source>
</evidence>
<dbReference type="GO" id="GO:0046872">
    <property type="term" value="F:metal ion binding"/>
    <property type="evidence" value="ECO:0007669"/>
    <property type="project" value="UniProtKB-KW"/>
</dbReference>
<comment type="caution">
    <text evidence="9">The sequence shown here is derived from an EMBL/GenBank/DDBJ whole genome shotgun (WGS) entry which is preliminary data.</text>
</comment>
<dbReference type="GO" id="GO:0005829">
    <property type="term" value="C:cytosol"/>
    <property type="evidence" value="ECO:0007669"/>
    <property type="project" value="TreeGrafter"/>
</dbReference>
<dbReference type="RefSeq" id="WP_222596224.1">
    <property type="nucleotide sequence ID" value="NZ_BJVJ01000016.1"/>
</dbReference>
<dbReference type="Pfam" id="PF00925">
    <property type="entry name" value="GTP_cyclohydro2"/>
    <property type="match status" value="1"/>
</dbReference>
<dbReference type="PANTHER" id="PTHR21327">
    <property type="entry name" value="GTP CYCLOHYDROLASE II-RELATED"/>
    <property type="match status" value="1"/>
</dbReference>
<reference evidence="9 10" key="1">
    <citation type="submission" date="2019-07" db="EMBL/GenBank/DDBJ databases">
        <title>Whole genome shotgun sequence of Pseudonocardia sulfidoxydans NBRC 16205.</title>
        <authorList>
            <person name="Hosoyama A."/>
            <person name="Uohara A."/>
            <person name="Ohji S."/>
            <person name="Ichikawa N."/>
        </authorList>
    </citation>
    <scope>NUCLEOTIDE SEQUENCE [LARGE SCALE GENOMIC DNA]</scope>
    <source>
        <strain evidence="9 10">NBRC 16205</strain>
    </source>
</reference>
<keyword evidence="7" id="KW-0479">Metal-binding</keyword>
<dbReference type="InterPro" id="IPR032677">
    <property type="entry name" value="GTP_cyclohydro_II"/>
</dbReference>
<dbReference type="Pfam" id="PF00926">
    <property type="entry name" value="DHBP_synthase"/>
    <property type="match status" value="1"/>
</dbReference>
<evidence type="ECO:0000256" key="3">
    <source>
        <dbReference type="ARBA" id="ARBA00004904"/>
    </source>
</evidence>